<keyword evidence="1" id="KW-0175">Coiled coil</keyword>
<organism evidence="2">
    <name type="scientific">marine sediment metagenome</name>
    <dbReference type="NCBI Taxonomy" id="412755"/>
    <lineage>
        <taxon>unclassified sequences</taxon>
        <taxon>metagenomes</taxon>
        <taxon>ecological metagenomes</taxon>
    </lineage>
</organism>
<sequence>MSDDILDEHIDRLDQQAETIATLEADNNDEESIRQVTKALEERGWEECL</sequence>
<evidence type="ECO:0000256" key="1">
    <source>
        <dbReference type="SAM" id="Coils"/>
    </source>
</evidence>
<accession>A0A0F9NGG0</accession>
<gene>
    <name evidence="2" type="ORF">LCGC14_1030610</name>
</gene>
<dbReference type="EMBL" id="LAZR01004181">
    <property type="protein sequence ID" value="KKN11032.1"/>
    <property type="molecule type" value="Genomic_DNA"/>
</dbReference>
<comment type="caution">
    <text evidence="2">The sequence shown here is derived from an EMBL/GenBank/DDBJ whole genome shotgun (WGS) entry which is preliminary data.</text>
</comment>
<reference evidence="2" key="1">
    <citation type="journal article" date="2015" name="Nature">
        <title>Complex archaea that bridge the gap between prokaryotes and eukaryotes.</title>
        <authorList>
            <person name="Spang A."/>
            <person name="Saw J.H."/>
            <person name="Jorgensen S.L."/>
            <person name="Zaremba-Niedzwiedzka K."/>
            <person name="Martijn J."/>
            <person name="Lind A.E."/>
            <person name="van Eijk R."/>
            <person name="Schleper C."/>
            <person name="Guy L."/>
            <person name="Ettema T.J."/>
        </authorList>
    </citation>
    <scope>NUCLEOTIDE SEQUENCE</scope>
</reference>
<proteinExistence type="predicted"/>
<protein>
    <submittedName>
        <fullName evidence="2">Uncharacterized protein</fullName>
    </submittedName>
</protein>
<feature type="coiled-coil region" evidence="1">
    <location>
        <begin position="6"/>
        <end position="33"/>
    </location>
</feature>
<name>A0A0F9NGG0_9ZZZZ</name>
<dbReference type="AlphaFoldDB" id="A0A0F9NGG0"/>
<evidence type="ECO:0000313" key="2">
    <source>
        <dbReference type="EMBL" id="KKN11032.1"/>
    </source>
</evidence>